<dbReference type="CDD" id="cd00209">
    <property type="entry name" value="DHFR"/>
    <property type="match status" value="1"/>
</dbReference>
<comment type="catalytic activity">
    <reaction evidence="8">
        <text>(6S)-5,6,7,8-tetrahydrofolate + NADP(+) = 7,8-dihydrofolate + NADPH + H(+)</text>
        <dbReference type="Rhea" id="RHEA:15009"/>
        <dbReference type="ChEBI" id="CHEBI:15378"/>
        <dbReference type="ChEBI" id="CHEBI:57451"/>
        <dbReference type="ChEBI" id="CHEBI:57453"/>
        <dbReference type="ChEBI" id="CHEBI:57783"/>
        <dbReference type="ChEBI" id="CHEBI:58349"/>
        <dbReference type="EC" id="1.5.1.3"/>
    </reaction>
</comment>
<dbReference type="PROSITE" id="PS00075">
    <property type="entry name" value="DHFR_1"/>
    <property type="match status" value="1"/>
</dbReference>
<dbReference type="GO" id="GO:0046452">
    <property type="term" value="P:dihydrofolate metabolic process"/>
    <property type="evidence" value="ECO:0007669"/>
    <property type="project" value="TreeGrafter"/>
</dbReference>
<sequence>MITLIAARAKGSAIGKDGDMPWHLPEDLKYFMRETMGGAVIMGRRTWDSLPVTPLKNRLNIVVTSQGCAAEHCVGSVDEAIELAHSMGYHRIYGMGGAGIYGAMLPIADRLCLTEVDLEVEGADTFFPSFDGSEWRLVSQLELESDGPRCVVGEWVRG</sequence>
<evidence type="ECO:0000313" key="11">
    <source>
        <dbReference type="EMBL" id="SPH20594.1"/>
    </source>
</evidence>
<evidence type="ECO:0000259" key="10">
    <source>
        <dbReference type="PROSITE" id="PS51330"/>
    </source>
</evidence>
<reference evidence="11 12" key="1">
    <citation type="submission" date="2018-03" db="EMBL/GenBank/DDBJ databases">
        <authorList>
            <person name="Keele B.F."/>
        </authorList>
    </citation>
    <scope>NUCLEOTIDE SEQUENCE [LARGE SCALE GENOMIC DNA]</scope>
    <source>
        <strain evidence="11 12">CECT 8599</strain>
    </source>
</reference>
<evidence type="ECO:0000313" key="12">
    <source>
        <dbReference type="Proteomes" id="UP000244880"/>
    </source>
</evidence>
<dbReference type="GO" id="GO:0050661">
    <property type="term" value="F:NADP binding"/>
    <property type="evidence" value="ECO:0007669"/>
    <property type="project" value="InterPro"/>
</dbReference>
<evidence type="ECO:0000256" key="7">
    <source>
        <dbReference type="ARBA" id="ARBA00025067"/>
    </source>
</evidence>
<dbReference type="UniPathway" id="UPA00077">
    <property type="reaction ID" value="UER00158"/>
</dbReference>
<keyword evidence="12" id="KW-1185">Reference proteome</keyword>
<dbReference type="PIRSF" id="PIRSF000194">
    <property type="entry name" value="DHFR"/>
    <property type="match status" value="1"/>
</dbReference>
<dbReference type="RefSeq" id="WP_108827788.1">
    <property type="nucleotide sequence ID" value="NZ_OMOR01000001.1"/>
</dbReference>
<comment type="function">
    <text evidence="7 8">Key enzyme in folate metabolism. Catalyzes an essential reaction for de novo glycine and purine synthesis, and for DNA precursor synthesis.</text>
</comment>
<dbReference type="Proteomes" id="UP000244880">
    <property type="component" value="Unassembled WGS sequence"/>
</dbReference>
<proteinExistence type="inferred from homology"/>
<dbReference type="PROSITE" id="PS51330">
    <property type="entry name" value="DHFR_2"/>
    <property type="match status" value="1"/>
</dbReference>
<dbReference type="OrthoDB" id="9804315at2"/>
<evidence type="ECO:0000256" key="2">
    <source>
        <dbReference type="ARBA" id="ARBA00009539"/>
    </source>
</evidence>
<dbReference type="GO" id="GO:0006730">
    <property type="term" value="P:one-carbon metabolic process"/>
    <property type="evidence" value="ECO:0007669"/>
    <property type="project" value="UniProtKB-KW"/>
</dbReference>
<dbReference type="Pfam" id="PF00186">
    <property type="entry name" value="DHFR_1"/>
    <property type="match status" value="1"/>
</dbReference>
<dbReference type="GO" id="GO:0004146">
    <property type="term" value="F:dihydrofolate reductase activity"/>
    <property type="evidence" value="ECO:0007669"/>
    <property type="project" value="UniProtKB-EC"/>
</dbReference>
<gene>
    <name evidence="11" type="primary">folA</name>
    <name evidence="11" type="ORF">ASD8599_01331</name>
</gene>
<organism evidence="11 12">
    <name type="scientific">Ascidiaceihabitans donghaensis</name>
    <dbReference type="NCBI Taxonomy" id="1510460"/>
    <lineage>
        <taxon>Bacteria</taxon>
        <taxon>Pseudomonadati</taxon>
        <taxon>Pseudomonadota</taxon>
        <taxon>Alphaproteobacteria</taxon>
        <taxon>Rhodobacterales</taxon>
        <taxon>Paracoccaceae</taxon>
        <taxon>Ascidiaceihabitans</taxon>
    </lineage>
</organism>
<dbReference type="PRINTS" id="PR00070">
    <property type="entry name" value="DHFR"/>
</dbReference>
<evidence type="ECO:0000256" key="9">
    <source>
        <dbReference type="RuleBase" id="RU004474"/>
    </source>
</evidence>
<accession>A0A2R8BBZ1</accession>
<evidence type="ECO:0000256" key="6">
    <source>
        <dbReference type="ARBA" id="ARBA00023002"/>
    </source>
</evidence>
<name>A0A2R8BBZ1_9RHOB</name>
<dbReference type="PANTHER" id="PTHR48069:SF3">
    <property type="entry name" value="DIHYDROFOLATE REDUCTASE"/>
    <property type="match status" value="1"/>
</dbReference>
<keyword evidence="5 8" id="KW-0521">NADP</keyword>
<evidence type="ECO:0000256" key="3">
    <source>
        <dbReference type="ARBA" id="ARBA00012856"/>
    </source>
</evidence>
<dbReference type="InterPro" id="IPR017925">
    <property type="entry name" value="DHFR_CS"/>
</dbReference>
<dbReference type="AlphaFoldDB" id="A0A2R8BBZ1"/>
<keyword evidence="4 8" id="KW-0554">One-carbon metabolism</keyword>
<dbReference type="InterPro" id="IPR001796">
    <property type="entry name" value="DHFR_dom"/>
</dbReference>
<comment type="similarity">
    <text evidence="2 8 9">Belongs to the dihydrofolate reductase family.</text>
</comment>
<evidence type="ECO:0000256" key="4">
    <source>
        <dbReference type="ARBA" id="ARBA00022563"/>
    </source>
</evidence>
<evidence type="ECO:0000256" key="5">
    <source>
        <dbReference type="ARBA" id="ARBA00022857"/>
    </source>
</evidence>
<comment type="pathway">
    <text evidence="1 8">Cofactor biosynthesis; tetrahydrofolate biosynthesis; 5,6,7,8-tetrahydrofolate from 7,8-dihydrofolate: step 1/1.</text>
</comment>
<dbReference type="SUPFAM" id="SSF53597">
    <property type="entry name" value="Dihydrofolate reductase-like"/>
    <property type="match status" value="1"/>
</dbReference>
<dbReference type="GO" id="GO:0046654">
    <property type="term" value="P:tetrahydrofolate biosynthetic process"/>
    <property type="evidence" value="ECO:0007669"/>
    <property type="project" value="UniProtKB-UniPathway"/>
</dbReference>
<dbReference type="GO" id="GO:0046655">
    <property type="term" value="P:folic acid metabolic process"/>
    <property type="evidence" value="ECO:0007669"/>
    <property type="project" value="TreeGrafter"/>
</dbReference>
<feature type="domain" description="DHFR" evidence="10">
    <location>
        <begin position="1"/>
        <end position="157"/>
    </location>
</feature>
<evidence type="ECO:0000256" key="8">
    <source>
        <dbReference type="PIRNR" id="PIRNR000194"/>
    </source>
</evidence>
<keyword evidence="6 8" id="KW-0560">Oxidoreductase</keyword>
<protein>
    <recommendedName>
        <fullName evidence="3 8">Dihydrofolate reductase</fullName>
        <ecNumber evidence="3 8">1.5.1.3</ecNumber>
    </recommendedName>
</protein>
<dbReference type="PANTHER" id="PTHR48069">
    <property type="entry name" value="DIHYDROFOLATE REDUCTASE"/>
    <property type="match status" value="1"/>
</dbReference>
<dbReference type="Gene3D" id="3.40.430.10">
    <property type="entry name" value="Dihydrofolate Reductase, subunit A"/>
    <property type="match status" value="1"/>
</dbReference>
<dbReference type="EC" id="1.5.1.3" evidence="3 8"/>
<dbReference type="EMBL" id="OMOR01000001">
    <property type="protein sequence ID" value="SPH20594.1"/>
    <property type="molecule type" value="Genomic_DNA"/>
</dbReference>
<dbReference type="InterPro" id="IPR024072">
    <property type="entry name" value="DHFR-like_dom_sf"/>
</dbReference>
<dbReference type="InterPro" id="IPR012259">
    <property type="entry name" value="DHFR"/>
</dbReference>
<evidence type="ECO:0000256" key="1">
    <source>
        <dbReference type="ARBA" id="ARBA00004903"/>
    </source>
</evidence>